<dbReference type="AlphaFoldDB" id="A0A498KG18"/>
<evidence type="ECO:0000313" key="3">
    <source>
        <dbReference type="Proteomes" id="UP000290289"/>
    </source>
</evidence>
<comment type="caution">
    <text evidence="2">The sequence shown here is derived from an EMBL/GenBank/DDBJ whole genome shotgun (WGS) entry which is preliminary data.</text>
</comment>
<evidence type="ECO:0000256" key="1">
    <source>
        <dbReference type="SAM" id="MobiDB-lite"/>
    </source>
</evidence>
<dbReference type="EMBL" id="RDQH01000329">
    <property type="protein sequence ID" value="RXI04705.1"/>
    <property type="molecule type" value="Genomic_DNA"/>
</dbReference>
<feature type="compositionally biased region" description="Basic residues" evidence="1">
    <location>
        <begin position="17"/>
        <end position="27"/>
    </location>
</feature>
<sequence length="74" mass="8593">MGSKAKSKNGYNLYKKQCSKPKSKYRSFHYPLGSSNSLTDSPSPPRKLRRKLKNAMKEEEKICRTTEKIVKWAK</sequence>
<organism evidence="2 3">
    <name type="scientific">Malus domestica</name>
    <name type="common">Apple</name>
    <name type="synonym">Pyrus malus</name>
    <dbReference type="NCBI Taxonomy" id="3750"/>
    <lineage>
        <taxon>Eukaryota</taxon>
        <taxon>Viridiplantae</taxon>
        <taxon>Streptophyta</taxon>
        <taxon>Embryophyta</taxon>
        <taxon>Tracheophyta</taxon>
        <taxon>Spermatophyta</taxon>
        <taxon>Magnoliopsida</taxon>
        <taxon>eudicotyledons</taxon>
        <taxon>Gunneridae</taxon>
        <taxon>Pentapetalae</taxon>
        <taxon>rosids</taxon>
        <taxon>fabids</taxon>
        <taxon>Rosales</taxon>
        <taxon>Rosaceae</taxon>
        <taxon>Amygdaloideae</taxon>
        <taxon>Maleae</taxon>
        <taxon>Malus</taxon>
    </lineage>
</organism>
<dbReference type="Proteomes" id="UP000290289">
    <property type="component" value="Chromosome 3"/>
</dbReference>
<accession>A0A498KG18</accession>
<proteinExistence type="predicted"/>
<protein>
    <submittedName>
        <fullName evidence="2">Uncharacterized protein</fullName>
    </submittedName>
</protein>
<reference evidence="2 3" key="1">
    <citation type="submission" date="2018-10" db="EMBL/GenBank/DDBJ databases">
        <title>A high-quality apple genome assembly.</title>
        <authorList>
            <person name="Hu J."/>
        </authorList>
    </citation>
    <scope>NUCLEOTIDE SEQUENCE [LARGE SCALE GENOMIC DNA]</scope>
    <source>
        <strain evidence="3">cv. HFTH1</strain>
        <tissue evidence="2">Young leaf</tissue>
    </source>
</reference>
<gene>
    <name evidence="2" type="ORF">DVH24_038979</name>
</gene>
<evidence type="ECO:0000313" key="2">
    <source>
        <dbReference type="EMBL" id="RXI04705.1"/>
    </source>
</evidence>
<keyword evidence="3" id="KW-1185">Reference proteome</keyword>
<name>A0A498KG18_MALDO</name>
<feature type="region of interest" description="Disordered" evidence="1">
    <location>
        <begin position="1"/>
        <end position="59"/>
    </location>
</feature>